<feature type="transmembrane region" description="Helical" evidence="2">
    <location>
        <begin position="33"/>
        <end position="52"/>
    </location>
</feature>
<reference evidence="3" key="1">
    <citation type="submission" date="2015-12" db="EMBL/GenBank/DDBJ databases">
        <title>Gene expression during late stages of embryo sac development: a critical building block for successful pollen-pistil interactions.</title>
        <authorList>
            <person name="Liu Y."/>
            <person name="Joly V."/>
            <person name="Sabar M."/>
            <person name="Matton D.P."/>
        </authorList>
    </citation>
    <scope>NUCLEOTIDE SEQUENCE</scope>
</reference>
<organism evidence="3">
    <name type="scientific">Solanum chacoense</name>
    <name type="common">Chaco potato</name>
    <dbReference type="NCBI Taxonomy" id="4108"/>
    <lineage>
        <taxon>Eukaryota</taxon>
        <taxon>Viridiplantae</taxon>
        <taxon>Streptophyta</taxon>
        <taxon>Embryophyta</taxon>
        <taxon>Tracheophyta</taxon>
        <taxon>Spermatophyta</taxon>
        <taxon>Magnoliopsida</taxon>
        <taxon>eudicotyledons</taxon>
        <taxon>Gunneridae</taxon>
        <taxon>Pentapetalae</taxon>
        <taxon>asterids</taxon>
        <taxon>lamiids</taxon>
        <taxon>Solanales</taxon>
        <taxon>Solanaceae</taxon>
        <taxon>Solanoideae</taxon>
        <taxon>Solaneae</taxon>
        <taxon>Solanum</taxon>
    </lineage>
</organism>
<keyword evidence="2" id="KW-0812">Transmembrane</keyword>
<keyword evidence="2" id="KW-1133">Transmembrane helix</keyword>
<feature type="region of interest" description="Disordered" evidence="1">
    <location>
        <begin position="61"/>
        <end position="80"/>
    </location>
</feature>
<name>A0A0V0GTI1_SOLCH</name>
<evidence type="ECO:0000256" key="1">
    <source>
        <dbReference type="SAM" id="MobiDB-lite"/>
    </source>
</evidence>
<accession>A0A0V0GTI1</accession>
<protein>
    <submittedName>
        <fullName evidence="3">Putative ovule protein</fullName>
    </submittedName>
</protein>
<sequence>MERELASDSSSLPVVLRCRTTCWSAAPMVGWRLLLVGWRLLLVGWRLLLVGWSTRRRRKWKWESGSVKAASKKNENSSYK</sequence>
<dbReference type="EMBL" id="GEDG01031235">
    <property type="protein sequence ID" value="JAP11489.1"/>
    <property type="molecule type" value="Transcribed_RNA"/>
</dbReference>
<evidence type="ECO:0000313" key="3">
    <source>
        <dbReference type="EMBL" id="JAP11489.1"/>
    </source>
</evidence>
<evidence type="ECO:0000256" key="2">
    <source>
        <dbReference type="SAM" id="Phobius"/>
    </source>
</evidence>
<proteinExistence type="predicted"/>
<keyword evidence="2" id="KW-0472">Membrane</keyword>
<dbReference type="AlphaFoldDB" id="A0A0V0GTI1"/>